<keyword evidence="5" id="KW-1185">Reference proteome</keyword>
<keyword evidence="3" id="KW-0732">Signal</keyword>
<dbReference type="Proteomes" id="UP000007089">
    <property type="component" value="Chromosome"/>
</dbReference>
<dbReference type="RefSeq" id="WP_015934406.1">
    <property type="nucleotide sequence ID" value="NC_011891.1"/>
</dbReference>
<dbReference type="InterPro" id="IPR001258">
    <property type="entry name" value="NHL_repeat"/>
</dbReference>
<feature type="repeat" description="NHL" evidence="2">
    <location>
        <begin position="41"/>
        <end position="72"/>
    </location>
</feature>
<dbReference type="HOGENOM" id="CLU_920572_0_0_7"/>
<dbReference type="GO" id="GO:0000209">
    <property type="term" value="P:protein polyubiquitination"/>
    <property type="evidence" value="ECO:0007669"/>
    <property type="project" value="TreeGrafter"/>
</dbReference>
<dbReference type="PROSITE" id="PS51125">
    <property type="entry name" value="NHL"/>
    <property type="match status" value="2"/>
</dbReference>
<dbReference type="Gene3D" id="2.120.10.30">
    <property type="entry name" value="TolB, C-terminal domain"/>
    <property type="match status" value="2"/>
</dbReference>
<dbReference type="Pfam" id="PF01436">
    <property type="entry name" value="NHL"/>
    <property type="match status" value="1"/>
</dbReference>
<feature type="signal peptide" evidence="3">
    <location>
        <begin position="1"/>
        <end position="22"/>
    </location>
</feature>
<evidence type="ECO:0000256" key="3">
    <source>
        <dbReference type="SAM" id="SignalP"/>
    </source>
</evidence>
<evidence type="ECO:0000313" key="4">
    <source>
        <dbReference type="EMBL" id="ACL66593.1"/>
    </source>
</evidence>
<dbReference type="PANTHER" id="PTHR24104:SF25">
    <property type="entry name" value="PROTEIN LIN-41"/>
    <property type="match status" value="1"/>
</dbReference>
<dbReference type="SUPFAM" id="SSF101898">
    <property type="entry name" value="NHL repeat"/>
    <property type="match status" value="1"/>
</dbReference>
<feature type="chain" id="PRO_5002872807" evidence="3">
    <location>
        <begin position="23"/>
        <end position="297"/>
    </location>
</feature>
<gene>
    <name evidence="4" type="ordered locus">A2cp1_3259</name>
</gene>
<protein>
    <submittedName>
        <fullName evidence="4">NHL repeat containing protein</fullName>
    </submittedName>
</protein>
<dbReference type="GO" id="GO:0008270">
    <property type="term" value="F:zinc ion binding"/>
    <property type="evidence" value="ECO:0007669"/>
    <property type="project" value="UniProtKB-KW"/>
</dbReference>
<dbReference type="InterPro" id="IPR011042">
    <property type="entry name" value="6-blade_b-propeller_TolB-like"/>
</dbReference>
<dbReference type="GO" id="GO:0061630">
    <property type="term" value="F:ubiquitin protein ligase activity"/>
    <property type="evidence" value="ECO:0007669"/>
    <property type="project" value="TreeGrafter"/>
</dbReference>
<proteinExistence type="predicted"/>
<dbReference type="AlphaFoldDB" id="B8JGV6"/>
<dbReference type="EMBL" id="CP001359">
    <property type="protein sequence ID" value="ACL66593.1"/>
    <property type="molecule type" value="Genomic_DNA"/>
</dbReference>
<evidence type="ECO:0000256" key="1">
    <source>
        <dbReference type="ARBA" id="ARBA00022737"/>
    </source>
</evidence>
<dbReference type="InterPro" id="IPR050952">
    <property type="entry name" value="TRIM-NHL_E3_ligases"/>
</dbReference>
<dbReference type="PANTHER" id="PTHR24104">
    <property type="entry name" value="E3 UBIQUITIN-PROTEIN LIGASE NHLRC1-RELATED"/>
    <property type="match status" value="1"/>
</dbReference>
<accession>B8JGV6</accession>
<keyword evidence="1" id="KW-0677">Repeat</keyword>
<sequence length="297" mass="31316">MSRAIVFQSVLGLAMAFGPAVAAAQAFRHQSTVYSDPKEAQLRRPEGVACGASGAVVVADTGNARLLLYTYRDGALTGGTQVKLAQVPYPYRVQLDPKGEVLVLDEKLRKIVRLDAKGAFLGNVGLEGAPAGALPGSFKVDGAGNLYVLDVLGPRVLVADPSGKVTRQLELPRDGAQFTDVAVDGAGTIFAVDAVGAAIWSADKGATAFKRLTESRKDVMSFPTYLAFHQGKLYVVDQHGSGIAILAADGSFQGRQLALGWSPGLVYYPAQICFAPDGAVFVADRGNDRIQVFDTSR</sequence>
<dbReference type="GO" id="GO:0043161">
    <property type="term" value="P:proteasome-mediated ubiquitin-dependent protein catabolic process"/>
    <property type="evidence" value="ECO:0007669"/>
    <property type="project" value="TreeGrafter"/>
</dbReference>
<evidence type="ECO:0000256" key="2">
    <source>
        <dbReference type="PROSITE-ProRule" id="PRU00504"/>
    </source>
</evidence>
<name>B8JGV6_ANAD2</name>
<reference evidence="4" key="1">
    <citation type="submission" date="2009-01" db="EMBL/GenBank/DDBJ databases">
        <title>Complete sequence of Anaeromyxobacter dehalogenans 2CP-1.</title>
        <authorList>
            <consortium name="US DOE Joint Genome Institute"/>
            <person name="Lucas S."/>
            <person name="Copeland A."/>
            <person name="Lapidus A."/>
            <person name="Glavina del Rio T."/>
            <person name="Dalin E."/>
            <person name="Tice H."/>
            <person name="Bruce D."/>
            <person name="Goodwin L."/>
            <person name="Pitluck S."/>
            <person name="Saunders E."/>
            <person name="Brettin T."/>
            <person name="Detter J.C."/>
            <person name="Han C."/>
            <person name="Larimer F."/>
            <person name="Land M."/>
            <person name="Hauser L."/>
            <person name="Kyrpides N."/>
            <person name="Ovchinnikova G."/>
            <person name="Beliaev A.S."/>
            <person name="Richardson P."/>
        </authorList>
    </citation>
    <scope>NUCLEOTIDE SEQUENCE</scope>
    <source>
        <strain evidence="4">2CP-1</strain>
    </source>
</reference>
<feature type="repeat" description="NHL" evidence="2">
    <location>
        <begin position="267"/>
        <end position="296"/>
    </location>
</feature>
<dbReference type="KEGG" id="acp:A2cp1_3259"/>
<dbReference type="CDD" id="cd05819">
    <property type="entry name" value="NHL"/>
    <property type="match status" value="1"/>
</dbReference>
<organism evidence="4 5">
    <name type="scientific">Anaeromyxobacter dehalogenans (strain ATCC BAA-258 / DSM 21875 / 2CP-1)</name>
    <dbReference type="NCBI Taxonomy" id="455488"/>
    <lineage>
        <taxon>Bacteria</taxon>
        <taxon>Pseudomonadati</taxon>
        <taxon>Myxococcota</taxon>
        <taxon>Myxococcia</taxon>
        <taxon>Myxococcales</taxon>
        <taxon>Cystobacterineae</taxon>
        <taxon>Anaeromyxobacteraceae</taxon>
        <taxon>Anaeromyxobacter</taxon>
    </lineage>
</organism>
<evidence type="ECO:0000313" key="5">
    <source>
        <dbReference type="Proteomes" id="UP000007089"/>
    </source>
</evidence>